<evidence type="ECO:0000256" key="1">
    <source>
        <dbReference type="SAM" id="MobiDB-lite"/>
    </source>
</evidence>
<sequence length="108" mass="12003">FHAWPSLIISKLGHRAGWRTLVCRSGLGAELGVRIWPEHIPWLRNMEIQKRNKGKGTKFCLGSTVTTEAVPVHTMTLLKASHDGKKTSTKTWAEKEPSVLDSLSNVSV</sequence>
<evidence type="ECO:0000313" key="2">
    <source>
        <dbReference type="Ensembl" id="ENSFTIP00000024342.1"/>
    </source>
</evidence>
<name>A0A8C4VB37_FALTI</name>
<dbReference type="AlphaFoldDB" id="A0A8C4VB37"/>
<feature type="region of interest" description="Disordered" evidence="1">
    <location>
        <begin position="81"/>
        <end position="108"/>
    </location>
</feature>
<organism evidence="2 3">
    <name type="scientific">Falco tinnunculus</name>
    <name type="common">Common kestrel</name>
    <dbReference type="NCBI Taxonomy" id="100819"/>
    <lineage>
        <taxon>Eukaryota</taxon>
        <taxon>Metazoa</taxon>
        <taxon>Chordata</taxon>
        <taxon>Craniata</taxon>
        <taxon>Vertebrata</taxon>
        <taxon>Euteleostomi</taxon>
        <taxon>Archelosauria</taxon>
        <taxon>Archosauria</taxon>
        <taxon>Dinosauria</taxon>
        <taxon>Saurischia</taxon>
        <taxon>Theropoda</taxon>
        <taxon>Coelurosauria</taxon>
        <taxon>Aves</taxon>
        <taxon>Neognathae</taxon>
        <taxon>Neoaves</taxon>
        <taxon>Telluraves</taxon>
        <taxon>Australaves</taxon>
        <taxon>Falconiformes</taxon>
        <taxon>Falconidae</taxon>
        <taxon>Falco</taxon>
    </lineage>
</organism>
<feature type="compositionally biased region" description="Basic and acidic residues" evidence="1">
    <location>
        <begin position="81"/>
        <end position="98"/>
    </location>
</feature>
<protein>
    <submittedName>
        <fullName evidence="2">Uncharacterized protein</fullName>
    </submittedName>
</protein>
<dbReference type="Ensembl" id="ENSFTIT00000025369.1">
    <property type="protein sequence ID" value="ENSFTIP00000024342.1"/>
    <property type="gene ID" value="ENSFTIG00000015557.1"/>
</dbReference>
<proteinExistence type="predicted"/>
<evidence type="ECO:0000313" key="3">
    <source>
        <dbReference type="Proteomes" id="UP000694562"/>
    </source>
</evidence>
<accession>A0A8C4VB37</accession>
<reference evidence="2" key="1">
    <citation type="submission" date="2025-08" db="UniProtKB">
        <authorList>
            <consortium name="Ensembl"/>
        </authorList>
    </citation>
    <scope>IDENTIFICATION</scope>
</reference>
<reference evidence="2" key="2">
    <citation type="submission" date="2025-09" db="UniProtKB">
        <authorList>
            <consortium name="Ensembl"/>
        </authorList>
    </citation>
    <scope>IDENTIFICATION</scope>
</reference>
<keyword evidence="3" id="KW-1185">Reference proteome</keyword>
<dbReference type="Proteomes" id="UP000694562">
    <property type="component" value="Unplaced"/>
</dbReference>